<evidence type="ECO:0000256" key="5">
    <source>
        <dbReference type="ARBA" id="ARBA00023277"/>
    </source>
</evidence>
<proteinExistence type="inferred from homology"/>
<gene>
    <name evidence="6" type="ORF">FHS57_002831</name>
</gene>
<dbReference type="NCBIfam" id="NF005499">
    <property type="entry name" value="PRK07114.1"/>
    <property type="match status" value="1"/>
</dbReference>
<dbReference type="Proteomes" id="UP000541352">
    <property type="component" value="Unassembled WGS sequence"/>
</dbReference>
<evidence type="ECO:0000313" key="6">
    <source>
        <dbReference type="EMBL" id="MBB3838825.1"/>
    </source>
</evidence>
<dbReference type="RefSeq" id="WP_183974561.1">
    <property type="nucleotide sequence ID" value="NZ_JACIBY010000005.1"/>
</dbReference>
<keyword evidence="7" id="KW-1185">Reference proteome</keyword>
<accession>A0A7W5ZLE3</accession>
<comment type="pathway">
    <text evidence="1">Carbohydrate acid metabolism.</text>
</comment>
<keyword evidence="4 6" id="KW-0456">Lyase</keyword>
<dbReference type="Pfam" id="PF01081">
    <property type="entry name" value="Aldolase"/>
    <property type="match status" value="1"/>
</dbReference>
<keyword evidence="5" id="KW-0119">Carbohydrate metabolism</keyword>
<dbReference type="PANTHER" id="PTHR30246:SF1">
    <property type="entry name" value="2-DEHYDRO-3-DEOXY-6-PHOSPHOGALACTONATE ALDOLASE-RELATED"/>
    <property type="match status" value="1"/>
</dbReference>
<dbReference type="EC" id="4.1.3.42" evidence="6"/>
<dbReference type="GO" id="GO:0106009">
    <property type="term" value="F:(4S)-4-hydroxy-2-oxoglutarate aldolase activity"/>
    <property type="evidence" value="ECO:0007669"/>
    <property type="project" value="UniProtKB-EC"/>
</dbReference>
<evidence type="ECO:0000256" key="1">
    <source>
        <dbReference type="ARBA" id="ARBA00004761"/>
    </source>
</evidence>
<dbReference type="GO" id="GO:0008675">
    <property type="term" value="F:2-dehydro-3-deoxy-phosphogluconate aldolase activity"/>
    <property type="evidence" value="ECO:0007669"/>
    <property type="project" value="UniProtKB-EC"/>
</dbReference>
<name>A0A7W5ZLE3_9BACT</name>
<dbReference type="EMBL" id="JACIBY010000005">
    <property type="protein sequence ID" value="MBB3838825.1"/>
    <property type="molecule type" value="Genomic_DNA"/>
</dbReference>
<evidence type="ECO:0000313" key="7">
    <source>
        <dbReference type="Proteomes" id="UP000541352"/>
    </source>
</evidence>
<evidence type="ECO:0000256" key="2">
    <source>
        <dbReference type="ARBA" id="ARBA00006906"/>
    </source>
</evidence>
<sequence>MARFSRLHVYQTLLDVPIVPLFSSQDLDVCKNVLSACYKAGIRVFELTNRGDFAHELFAELVKTARTDYPDLILGVGTIIDPATAALYLQLGANFIVSPSFDADVAKVCNLRKIGYLPGCATLTEISTAESWGVEIIKLFPGDTLGPSFVKALKAPMPWTTVLVTGGVEPTEESLSTWFGAGADAVGIGSRLLTPEILQKKDWEALEHRVKNALALVC</sequence>
<dbReference type="InterPro" id="IPR000887">
    <property type="entry name" value="Aldlse_KDPG_KHG"/>
</dbReference>
<organism evidence="6 7">
    <name type="scientific">Runella defluvii</name>
    <dbReference type="NCBI Taxonomy" id="370973"/>
    <lineage>
        <taxon>Bacteria</taxon>
        <taxon>Pseudomonadati</taxon>
        <taxon>Bacteroidota</taxon>
        <taxon>Cytophagia</taxon>
        <taxon>Cytophagales</taxon>
        <taxon>Spirosomataceae</taxon>
        <taxon>Runella</taxon>
    </lineage>
</organism>
<dbReference type="EC" id="4.1.2.14" evidence="6"/>
<dbReference type="PANTHER" id="PTHR30246">
    <property type="entry name" value="2-KETO-3-DEOXY-6-PHOSPHOGLUCONATE ALDOLASE"/>
    <property type="match status" value="1"/>
</dbReference>
<dbReference type="SUPFAM" id="SSF51569">
    <property type="entry name" value="Aldolase"/>
    <property type="match status" value="1"/>
</dbReference>
<reference evidence="6 7" key="1">
    <citation type="submission" date="2020-08" db="EMBL/GenBank/DDBJ databases">
        <title>Genomic Encyclopedia of Type Strains, Phase IV (KMG-IV): sequencing the most valuable type-strain genomes for metagenomic binning, comparative biology and taxonomic classification.</title>
        <authorList>
            <person name="Goeker M."/>
        </authorList>
    </citation>
    <scope>NUCLEOTIDE SEQUENCE [LARGE SCALE GENOMIC DNA]</scope>
    <source>
        <strain evidence="6 7">DSM 17976</strain>
    </source>
</reference>
<dbReference type="CDD" id="cd00452">
    <property type="entry name" value="KDPG_aldolase"/>
    <property type="match status" value="1"/>
</dbReference>
<evidence type="ECO:0000256" key="3">
    <source>
        <dbReference type="ARBA" id="ARBA00011233"/>
    </source>
</evidence>
<comment type="caution">
    <text evidence="6">The sequence shown here is derived from an EMBL/GenBank/DDBJ whole genome shotgun (WGS) entry which is preliminary data.</text>
</comment>
<dbReference type="AlphaFoldDB" id="A0A7W5ZLE3"/>
<evidence type="ECO:0000256" key="4">
    <source>
        <dbReference type="ARBA" id="ARBA00023239"/>
    </source>
</evidence>
<protein>
    <submittedName>
        <fullName evidence="6">2-dehydro-3-deoxyphosphogluconate aldolase/(4S)-4-hydroxy-2-oxoglutarate aldolase</fullName>
        <ecNumber evidence="6">4.1.2.14</ecNumber>
        <ecNumber evidence="6">4.1.3.42</ecNumber>
    </submittedName>
</protein>
<comment type="similarity">
    <text evidence="2">Belongs to the KHG/KDPG aldolase family.</text>
</comment>
<dbReference type="InterPro" id="IPR013785">
    <property type="entry name" value="Aldolase_TIM"/>
</dbReference>
<dbReference type="Gene3D" id="3.20.20.70">
    <property type="entry name" value="Aldolase class I"/>
    <property type="match status" value="1"/>
</dbReference>
<comment type="subunit">
    <text evidence="3">Homotrimer.</text>
</comment>